<dbReference type="EC" id="3.2.1.22" evidence="3 6"/>
<dbReference type="HOGENOM" id="CLU_963717_0_0_1"/>
<comment type="caution">
    <text evidence="8">The sequence shown here is derived from an EMBL/GenBank/DDBJ whole genome shotgun (WGS) entry which is preliminary data.</text>
</comment>
<dbReference type="OrthoDB" id="5795902at2759"/>
<dbReference type="SUPFAM" id="SSF51445">
    <property type="entry name" value="(Trans)glycosidases"/>
    <property type="match status" value="1"/>
</dbReference>
<comment type="similarity">
    <text evidence="2 6">Belongs to the glycosyl hydrolase 27 family.</text>
</comment>
<feature type="transmembrane region" description="Helical" evidence="7">
    <location>
        <begin position="109"/>
        <end position="131"/>
    </location>
</feature>
<evidence type="ECO:0000256" key="6">
    <source>
        <dbReference type="RuleBase" id="RU361168"/>
    </source>
</evidence>
<reference evidence="8 9" key="1">
    <citation type="journal article" date="2013" name="Nat. Commun.">
        <title>The evolution and pathogenic mechanisms of the rice sheath blight pathogen.</title>
        <authorList>
            <person name="Zheng A."/>
            <person name="Lin R."/>
            <person name="Xu L."/>
            <person name="Qin P."/>
            <person name="Tang C."/>
            <person name="Ai P."/>
            <person name="Zhang D."/>
            <person name="Liu Y."/>
            <person name="Sun Z."/>
            <person name="Feng H."/>
            <person name="Wang Y."/>
            <person name="Chen Y."/>
            <person name="Liang X."/>
            <person name="Fu R."/>
            <person name="Li Q."/>
            <person name="Zhang J."/>
            <person name="Yu X."/>
            <person name="Xie Z."/>
            <person name="Ding L."/>
            <person name="Guan P."/>
            <person name="Tang J."/>
            <person name="Liang Y."/>
            <person name="Wang S."/>
            <person name="Deng Q."/>
            <person name="Li S."/>
            <person name="Zhu J."/>
            <person name="Wang L."/>
            <person name="Liu H."/>
            <person name="Li P."/>
        </authorList>
    </citation>
    <scope>NUCLEOTIDE SEQUENCE [LARGE SCALE GENOMIC DNA]</scope>
    <source>
        <strain evidence="9">AG-1 IA</strain>
    </source>
</reference>
<dbReference type="InterPro" id="IPR000111">
    <property type="entry name" value="Glyco_hydro_27/36_CS"/>
</dbReference>
<dbReference type="InterPro" id="IPR013785">
    <property type="entry name" value="Aldolase_TIM"/>
</dbReference>
<keyword evidence="7" id="KW-0472">Membrane</keyword>
<keyword evidence="5 6" id="KW-0326">Glycosidase</keyword>
<dbReference type="InterPro" id="IPR002241">
    <property type="entry name" value="Glyco_hydro_27"/>
</dbReference>
<protein>
    <recommendedName>
        <fullName evidence="3 6">Alpha-galactosidase</fullName>
        <ecNumber evidence="3 6">3.2.1.22</ecNumber>
    </recommendedName>
    <alternativeName>
        <fullName evidence="6">Melibiase</fullName>
    </alternativeName>
</protein>
<evidence type="ECO:0000256" key="4">
    <source>
        <dbReference type="ARBA" id="ARBA00022801"/>
    </source>
</evidence>
<evidence type="ECO:0000256" key="7">
    <source>
        <dbReference type="SAM" id="Phobius"/>
    </source>
</evidence>
<keyword evidence="7" id="KW-1133">Transmembrane helix</keyword>
<evidence type="ECO:0000256" key="5">
    <source>
        <dbReference type="ARBA" id="ARBA00023295"/>
    </source>
</evidence>
<dbReference type="Pfam" id="PF16499">
    <property type="entry name" value="Melibiase_2"/>
    <property type="match status" value="1"/>
</dbReference>
<evidence type="ECO:0000256" key="2">
    <source>
        <dbReference type="ARBA" id="ARBA00009743"/>
    </source>
</evidence>
<dbReference type="PANTHER" id="PTHR11452">
    <property type="entry name" value="ALPHA-GALACTOSIDASE/ALPHA-N-ACETYLGALACTOSAMINIDASE"/>
    <property type="match status" value="1"/>
</dbReference>
<dbReference type="PANTHER" id="PTHR11452:SF75">
    <property type="entry name" value="ALPHA-GALACTOSIDASE MEL1"/>
    <property type="match status" value="1"/>
</dbReference>
<keyword evidence="7" id="KW-0812">Transmembrane</keyword>
<gene>
    <name evidence="8" type="ORF">AG1IA_01589</name>
</gene>
<dbReference type="STRING" id="983506.L8X5K2"/>
<evidence type="ECO:0000313" key="9">
    <source>
        <dbReference type="Proteomes" id="UP000011668"/>
    </source>
</evidence>
<evidence type="ECO:0000256" key="1">
    <source>
        <dbReference type="ARBA" id="ARBA00001255"/>
    </source>
</evidence>
<dbReference type="PRINTS" id="PR00740">
    <property type="entry name" value="GLHYDRLASE27"/>
</dbReference>
<evidence type="ECO:0000313" key="8">
    <source>
        <dbReference type="EMBL" id="ELU44372.1"/>
    </source>
</evidence>
<name>L8X5K2_THACA</name>
<dbReference type="GO" id="GO:0005975">
    <property type="term" value="P:carbohydrate metabolic process"/>
    <property type="evidence" value="ECO:0007669"/>
    <property type="project" value="InterPro"/>
</dbReference>
<keyword evidence="4 6" id="KW-0378">Hydrolase</keyword>
<sequence length="289" mass="32362">MPSMWGLPNCPSWAWNFYQCDISEKLIVETATLMRKFGLQAAGYNYVNIDDCWSLKNRSKTGELVADPVKFPSGIKNLTDTLHKMGFKAGIYSDAGWFTCGVCRDLTSILAWVYAYHFFLTSTGLPWILLLRAKASYTPMRDALIAVAKKAKKIPIVFSLCEWGWNQVWFWGKEVGQSWRLSAITPDTLSILTNREILAINQDPVYGESISPFRWGLNLSTGPGVVRMEQDLWSHTNNGTAVRNITRTVPAHGVLALLLKDAGNEPAGLYPECSVWWQCTDKNGTRVGG</sequence>
<dbReference type="EMBL" id="AFRT01000335">
    <property type="protein sequence ID" value="ELU44372.1"/>
    <property type="molecule type" value="Genomic_DNA"/>
</dbReference>
<dbReference type="PROSITE" id="PS00512">
    <property type="entry name" value="ALPHA_GALACTOSIDASE"/>
    <property type="match status" value="1"/>
</dbReference>
<dbReference type="Gene3D" id="3.20.20.70">
    <property type="entry name" value="Aldolase class I"/>
    <property type="match status" value="2"/>
</dbReference>
<organism evidence="8 9">
    <name type="scientific">Thanatephorus cucumeris (strain AG1-IA)</name>
    <name type="common">Rice sheath blight fungus</name>
    <name type="synonym">Rhizoctonia solani</name>
    <dbReference type="NCBI Taxonomy" id="983506"/>
    <lineage>
        <taxon>Eukaryota</taxon>
        <taxon>Fungi</taxon>
        <taxon>Dikarya</taxon>
        <taxon>Basidiomycota</taxon>
        <taxon>Agaricomycotina</taxon>
        <taxon>Agaricomycetes</taxon>
        <taxon>Cantharellales</taxon>
        <taxon>Ceratobasidiaceae</taxon>
        <taxon>Rhizoctonia</taxon>
        <taxon>Rhizoctonia solani AG-1</taxon>
    </lineage>
</organism>
<dbReference type="AlphaFoldDB" id="L8X5K2"/>
<comment type="catalytic activity">
    <reaction evidence="1 6">
        <text>Hydrolysis of terminal, non-reducing alpha-D-galactose residues in alpha-D-galactosides, including galactose oligosaccharides, galactomannans and galactolipids.</text>
        <dbReference type="EC" id="3.2.1.22"/>
    </reaction>
</comment>
<evidence type="ECO:0000256" key="3">
    <source>
        <dbReference type="ARBA" id="ARBA00012755"/>
    </source>
</evidence>
<keyword evidence="9" id="KW-1185">Reference proteome</keyword>
<dbReference type="OMA" id="CEWGEMH"/>
<proteinExistence type="inferred from homology"/>
<keyword evidence="6" id="KW-1015">Disulfide bond</keyword>
<dbReference type="GO" id="GO:0004557">
    <property type="term" value="F:alpha-galactosidase activity"/>
    <property type="evidence" value="ECO:0007669"/>
    <property type="project" value="UniProtKB-EC"/>
</dbReference>
<dbReference type="InterPro" id="IPR017853">
    <property type="entry name" value="GH"/>
</dbReference>
<dbReference type="Proteomes" id="UP000011668">
    <property type="component" value="Unassembled WGS sequence"/>
</dbReference>
<accession>L8X5K2</accession>